<organism evidence="5 6">
    <name type="scientific">Nitrincola lacisaponensis</name>
    <dbReference type="NCBI Taxonomy" id="267850"/>
    <lineage>
        <taxon>Bacteria</taxon>
        <taxon>Pseudomonadati</taxon>
        <taxon>Pseudomonadota</taxon>
        <taxon>Gammaproteobacteria</taxon>
        <taxon>Oceanospirillales</taxon>
        <taxon>Oceanospirillaceae</taxon>
        <taxon>Nitrincola</taxon>
    </lineage>
</organism>
<evidence type="ECO:0000259" key="4">
    <source>
        <dbReference type="PROSITE" id="PS50987"/>
    </source>
</evidence>
<dbReference type="RefSeq" id="WP_239644378.1">
    <property type="nucleotide sequence ID" value="NZ_JBKBNO010000002.1"/>
</dbReference>
<dbReference type="PANTHER" id="PTHR33154">
    <property type="entry name" value="TRANSCRIPTIONAL REGULATOR, ARSR FAMILY"/>
    <property type="match status" value="1"/>
</dbReference>
<dbReference type="Pfam" id="PF01022">
    <property type="entry name" value="HTH_5"/>
    <property type="match status" value="1"/>
</dbReference>
<dbReference type="SMART" id="SM00418">
    <property type="entry name" value="HTH_ARSR"/>
    <property type="match status" value="1"/>
</dbReference>
<dbReference type="Proteomes" id="UP000027318">
    <property type="component" value="Unassembled WGS sequence"/>
</dbReference>
<dbReference type="NCBIfam" id="NF033788">
    <property type="entry name" value="HTH_metalloreg"/>
    <property type="match status" value="1"/>
</dbReference>
<evidence type="ECO:0000256" key="2">
    <source>
        <dbReference type="ARBA" id="ARBA00023125"/>
    </source>
</evidence>
<proteinExistence type="predicted"/>
<keyword evidence="3" id="KW-0804">Transcription</keyword>
<dbReference type="InterPro" id="IPR036390">
    <property type="entry name" value="WH_DNA-bd_sf"/>
</dbReference>
<reference evidence="5 6" key="1">
    <citation type="journal article" date="2005" name="Int. J. Syst. Evol. Microbiol.">
        <title>Nitrincola lacisaponensis gen. nov., sp. nov., a novel alkaliphilic bacterium isolated from an alkaline, saline lake.</title>
        <authorList>
            <person name="Dimitriu P.A."/>
            <person name="Shukla S.K."/>
            <person name="Conradt J."/>
            <person name="Marquez M.C."/>
            <person name="Ventosa A."/>
            <person name="Maglia A."/>
            <person name="Peyton B.M."/>
            <person name="Pinkart H.C."/>
            <person name="Mormile M.R."/>
        </authorList>
    </citation>
    <scope>NUCLEOTIDE SEQUENCE [LARGE SCALE GENOMIC DNA]</scope>
    <source>
        <strain evidence="5 6">4CA</strain>
    </source>
</reference>
<dbReference type="SUPFAM" id="SSF46785">
    <property type="entry name" value="Winged helix' DNA-binding domain"/>
    <property type="match status" value="1"/>
</dbReference>
<gene>
    <name evidence="5" type="ORF">ADINL_2341</name>
</gene>
<dbReference type="PRINTS" id="PR00778">
    <property type="entry name" value="HTHARSR"/>
</dbReference>
<dbReference type="InterPro" id="IPR001845">
    <property type="entry name" value="HTH_ArsR_DNA-bd_dom"/>
</dbReference>
<evidence type="ECO:0000313" key="6">
    <source>
        <dbReference type="Proteomes" id="UP000027318"/>
    </source>
</evidence>
<dbReference type="PANTHER" id="PTHR33154:SF28">
    <property type="entry name" value="HTH-TYPE TRANSCRIPTIONAL REGULATOR YGAV-RELATED"/>
    <property type="match status" value="1"/>
</dbReference>
<dbReference type="GO" id="GO:0003700">
    <property type="term" value="F:DNA-binding transcription factor activity"/>
    <property type="evidence" value="ECO:0007669"/>
    <property type="project" value="InterPro"/>
</dbReference>
<dbReference type="EMBL" id="JMSZ01000032">
    <property type="protein sequence ID" value="KDE39212.1"/>
    <property type="molecule type" value="Genomic_DNA"/>
</dbReference>
<keyword evidence="1" id="KW-0805">Transcription regulation</keyword>
<dbReference type="InterPro" id="IPR036388">
    <property type="entry name" value="WH-like_DNA-bd_sf"/>
</dbReference>
<keyword evidence="6" id="KW-1185">Reference proteome</keyword>
<protein>
    <submittedName>
        <fullName evidence="5">Transcriptional regulator, ArsR family</fullName>
    </submittedName>
</protein>
<dbReference type="Gene3D" id="1.10.10.10">
    <property type="entry name" value="Winged helix-like DNA-binding domain superfamily/Winged helix DNA-binding domain"/>
    <property type="match status" value="1"/>
</dbReference>
<evidence type="ECO:0000256" key="3">
    <source>
        <dbReference type="ARBA" id="ARBA00023163"/>
    </source>
</evidence>
<evidence type="ECO:0000256" key="1">
    <source>
        <dbReference type="ARBA" id="ARBA00023015"/>
    </source>
</evidence>
<comment type="caution">
    <text evidence="5">The sequence shown here is derived from an EMBL/GenBank/DDBJ whole genome shotgun (WGS) entry which is preliminary data.</text>
</comment>
<dbReference type="AlphaFoldDB" id="A0A063Y3V2"/>
<sequence length="112" mass="12473">MTSDTAQESDFPADGLELMKQNAAEAARLMKALGNDSRLLILCYLGDRELSVSQLNSFLDLSQSALSQHLALLRRDGLVKTRRESQTIYYSLQGDKAKRLIGTLHDIFCPTL</sequence>
<dbReference type="PATRIC" id="fig|267850.7.peg.2309"/>
<dbReference type="PROSITE" id="PS50987">
    <property type="entry name" value="HTH_ARSR_2"/>
    <property type="match status" value="1"/>
</dbReference>
<dbReference type="CDD" id="cd00090">
    <property type="entry name" value="HTH_ARSR"/>
    <property type="match status" value="1"/>
</dbReference>
<dbReference type="GO" id="GO:0003677">
    <property type="term" value="F:DNA binding"/>
    <property type="evidence" value="ECO:0007669"/>
    <property type="project" value="UniProtKB-KW"/>
</dbReference>
<name>A0A063Y3V2_9GAMM</name>
<feature type="domain" description="HTH arsR-type" evidence="4">
    <location>
        <begin position="18"/>
        <end position="112"/>
    </location>
</feature>
<dbReference type="STRING" id="267850.ADINL_2341"/>
<keyword evidence="2" id="KW-0238">DNA-binding</keyword>
<evidence type="ECO:0000313" key="5">
    <source>
        <dbReference type="EMBL" id="KDE39212.1"/>
    </source>
</evidence>
<dbReference type="InterPro" id="IPR011991">
    <property type="entry name" value="ArsR-like_HTH"/>
</dbReference>
<dbReference type="InterPro" id="IPR051081">
    <property type="entry name" value="HTH_MetalResp_TranReg"/>
</dbReference>
<accession>A0A063Y3V2</accession>